<gene>
    <name evidence="1" type="ORF">Fmac_014619</name>
</gene>
<dbReference type="AlphaFoldDB" id="A0ABD1MCA0"/>
<accession>A0ABD1MCA0</accession>
<dbReference type="EMBL" id="JBGMDY010000005">
    <property type="protein sequence ID" value="KAL2333406.1"/>
    <property type="molecule type" value="Genomic_DNA"/>
</dbReference>
<protein>
    <submittedName>
        <fullName evidence="1">Uncharacterized protein</fullName>
    </submittedName>
</protein>
<keyword evidence="2" id="KW-1185">Reference proteome</keyword>
<reference evidence="1 2" key="1">
    <citation type="submission" date="2024-08" db="EMBL/GenBank/DDBJ databases">
        <title>Insights into the chromosomal genome structure of Flemingia macrophylla.</title>
        <authorList>
            <person name="Ding Y."/>
            <person name="Zhao Y."/>
            <person name="Bi W."/>
            <person name="Wu M."/>
            <person name="Zhao G."/>
            <person name="Gong Y."/>
            <person name="Li W."/>
            <person name="Zhang P."/>
        </authorList>
    </citation>
    <scope>NUCLEOTIDE SEQUENCE [LARGE SCALE GENOMIC DNA]</scope>
    <source>
        <strain evidence="1">DYQJB</strain>
        <tissue evidence="1">Leaf</tissue>
    </source>
</reference>
<dbReference type="Proteomes" id="UP001603857">
    <property type="component" value="Unassembled WGS sequence"/>
</dbReference>
<sequence>MAAVERSGGLTGLNSVFSKFVVNPLDIIAYKPPLSSAAPIIFNVWISCM</sequence>
<evidence type="ECO:0000313" key="2">
    <source>
        <dbReference type="Proteomes" id="UP001603857"/>
    </source>
</evidence>
<organism evidence="1 2">
    <name type="scientific">Flemingia macrophylla</name>
    <dbReference type="NCBI Taxonomy" id="520843"/>
    <lineage>
        <taxon>Eukaryota</taxon>
        <taxon>Viridiplantae</taxon>
        <taxon>Streptophyta</taxon>
        <taxon>Embryophyta</taxon>
        <taxon>Tracheophyta</taxon>
        <taxon>Spermatophyta</taxon>
        <taxon>Magnoliopsida</taxon>
        <taxon>eudicotyledons</taxon>
        <taxon>Gunneridae</taxon>
        <taxon>Pentapetalae</taxon>
        <taxon>rosids</taxon>
        <taxon>fabids</taxon>
        <taxon>Fabales</taxon>
        <taxon>Fabaceae</taxon>
        <taxon>Papilionoideae</taxon>
        <taxon>50 kb inversion clade</taxon>
        <taxon>NPAAA clade</taxon>
        <taxon>indigoferoid/millettioid clade</taxon>
        <taxon>Phaseoleae</taxon>
        <taxon>Flemingia</taxon>
    </lineage>
</organism>
<name>A0ABD1MCA0_9FABA</name>
<evidence type="ECO:0000313" key="1">
    <source>
        <dbReference type="EMBL" id="KAL2333406.1"/>
    </source>
</evidence>
<comment type="caution">
    <text evidence="1">The sequence shown here is derived from an EMBL/GenBank/DDBJ whole genome shotgun (WGS) entry which is preliminary data.</text>
</comment>
<proteinExistence type="predicted"/>